<comment type="caution">
    <text evidence="2">The sequence shown here is derived from an EMBL/GenBank/DDBJ whole genome shotgun (WGS) entry which is preliminary data.</text>
</comment>
<dbReference type="Proteomes" id="UP000003880">
    <property type="component" value="Unassembled WGS sequence"/>
</dbReference>
<gene>
    <name evidence="2" type="ORF">CIT292_07434</name>
</gene>
<keyword evidence="1" id="KW-0812">Transmembrane</keyword>
<dbReference type="EMBL" id="ABWL02000006">
    <property type="protein sequence ID" value="EFE09151.1"/>
    <property type="molecule type" value="Genomic_DNA"/>
</dbReference>
<evidence type="ECO:0000313" key="3">
    <source>
        <dbReference type="Proteomes" id="UP000003880"/>
    </source>
</evidence>
<evidence type="ECO:0000256" key="1">
    <source>
        <dbReference type="SAM" id="Phobius"/>
    </source>
</evidence>
<organism evidence="2 3">
    <name type="scientific">Citrobacter youngae ATCC 29220</name>
    <dbReference type="NCBI Taxonomy" id="500640"/>
    <lineage>
        <taxon>Bacteria</taxon>
        <taxon>Pseudomonadati</taxon>
        <taxon>Pseudomonadota</taxon>
        <taxon>Gammaproteobacteria</taxon>
        <taxon>Enterobacterales</taxon>
        <taxon>Enterobacteriaceae</taxon>
        <taxon>Citrobacter</taxon>
        <taxon>Citrobacter freundii complex</taxon>
    </lineage>
</organism>
<evidence type="ECO:0000313" key="2">
    <source>
        <dbReference type="EMBL" id="EFE09151.1"/>
    </source>
</evidence>
<dbReference type="HOGENOM" id="CLU_2664478_0_0_6"/>
<dbReference type="InterPro" id="IPR048084">
    <property type="entry name" value="YniD-like"/>
</dbReference>
<feature type="transmembrane region" description="Helical" evidence="1">
    <location>
        <begin position="54"/>
        <end position="74"/>
    </location>
</feature>
<keyword evidence="1" id="KW-1133">Transmembrane helix</keyword>
<keyword evidence="1" id="KW-0472">Membrane</keyword>
<reference evidence="2 3" key="1">
    <citation type="submission" date="2010-02" db="EMBL/GenBank/DDBJ databases">
        <authorList>
            <person name="Weinstock G."/>
            <person name="Sodergren E."/>
            <person name="Clifton S."/>
            <person name="Fulton L."/>
            <person name="Fulton B."/>
            <person name="Courtney L."/>
            <person name="Fronick C."/>
            <person name="Harrison M."/>
            <person name="Strong C."/>
            <person name="Farmer C."/>
            <person name="Delahaunty K."/>
            <person name="Markovic C."/>
            <person name="Hall O."/>
            <person name="Minx P."/>
            <person name="Tomlinson C."/>
            <person name="Mitreva M."/>
            <person name="Nelson J."/>
            <person name="Hou S."/>
            <person name="Wollam A."/>
            <person name="Pepin K.H."/>
            <person name="Johnson M."/>
            <person name="Bhonagiri V."/>
            <person name="Zhang X."/>
            <person name="Suruliraj S."/>
            <person name="Warren W."/>
            <person name="Chinwalla A."/>
            <person name="Mardis E.R."/>
            <person name="Wilson R.K."/>
        </authorList>
    </citation>
    <scope>NUCLEOTIDE SEQUENCE [LARGE SCALE GENOMIC DNA]</scope>
    <source>
        <strain evidence="2 3">ATCC 29220</strain>
    </source>
</reference>
<sequence length="75" mass="8526">MLRADQSSNQRALHDVNQFTGTLTPLLHWRKGISSGPKKDNADRSLCEETRKMVVILLVIYAAMLMLRWAATIWG</sequence>
<dbReference type="NCBIfam" id="NF041491">
    <property type="entry name" value="membrane_YniD"/>
    <property type="match status" value="1"/>
</dbReference>
<name>D4BAE0_9ENTR</name>
<dbReference type="AlphaFoldDB" id="D4BAE0"/>
<protein>
    <submittedName>
        <fullName evidence="2">Uncharacterized protein</fullName>
    </submittedName>
</protein>
<accession>D4BAE0</accession>
<proteinExistence type="predicted"/>